<dbReference type="Proteomes" id="UP000276991">
    <property type="component" value="Unassembled WGS sequence"/>
</dbReference>
<sequence length="153" mass="17752">MSDRNTIPTMLDLRRWTATLSGASLPKISIRSMLKNREIGRRRKPTNRRLSFMPNISNSFTLSEKAKLVNRFLPNEWKLITMTNSELFRCSHVQDEGFVTLDKAKILRFYAEEQSEYELMNSFHLVNTEGAINDLARSTRGDQLAYVTSNAYR</sequence>
<reference evidence="1 2" key="1">
    <citation type="submission" date="2018-08" db="EMBL/GenBank/DDBJ databases">
        <authorList>
            <person name="Laetsch R D."/>
            <person name="Stevens L."/>
            <person name="Kumar S."/>
            <person name="Blaxter L. M."/>
        </authorList>
    </citation>
    <scope>NUCLEOTIDE SEQUENCE [LARGE SCALE GENOMIC DNA]</scope>
</reference>
<evidence type="ECO:0000313" key="1">
    <source>
        <dbReference type="EMBL" id="VBB35277.1"/>
    </source>
</evidence>
<name>A0A498STU7_ACAVI</name>
<proteinExistence type="predicted"/>
<dbReference type="AlphaFoldDB" id="A0A498STU7"/>
<evidence type="ECO:0000313" key="2">
    <source>
        <dbReference type="Proteomes" id="UP000276991"/>
    </source>
</evidence>
<gene>
    <name evidence="1" type="ORF">NAV_LOCUS10068</name>
</gene>
<protein>
    <submittedName>
        <fullName evidence="1">Uncharacterized protein</fullName>
    </submittedName>
</protein>
<organism evidence="1 2">
    <name type="scientific">Acanthocheilonema viteae</name>
    <name type="common">Filarial nematode worm</name>
    <name type="synonym">Dipetalonema viteae</name>
    <dbReference type="NCBI Taxonomy" id="6277"/>
    <lineage>
        <taxon>Eukaryota</taxon>
        <taxon>Metazoa</taxon>
        <taxon>Ecdysozoa</taxon>
        <taxon>Nematoda</taxon>
        <taxon>Chromadorea</taxon>
        <taxon>Rhabditida</taxon>
        <taxon>Spirurina</taxon>
        <taxon>Spiruromorpha</taxon>
        <taxon>Filarioidea</taxon>
        <taxon>Onchocercidae</taxon>
        <taxon>Acanthocheilonema</taxon>
    </lineage>
</organism>
<dbReference type="EMBL" id="UPTC01005358">
    <property type="protein sequence ID" value="VBB35277.1"/>
    <property type="molecule type" value="Genomic_DNA"/>
</dbReference>
<dbReference type="OrthoDB" id="10466891at2759"/>
<keyword evidence="2" id="KW-1185">Reference proteome</keyword>
<feature type="non-terminal residue" evidence="1">
    <location>
        <position position="153"/>
    </location>
</feature>
<accession>A0A498STU7</accession>